<dbReference type="InterPro" id="IPR016187">
    <property type="entry name" value="CTDL_fold"/>
</dbReference>
<feature type="domain" description="Major tropism determinant second" evidence="1">
    <location>
        <begin position="40"/>
        <end position="160"/>
    </location>
</feature>
<dbReference type="STRING" id="617002.SAMN05660653_00192"/>
<dbReference type="SUPFAM" id="SSF141658">
    <property type="entry name" value="Bacteriophage trimeric proteins domain"/>
    <property type="match status" value="1"/>
</dbReference>
<evidence type="ECO:0000313" key="3">
    <source>
        <dbReference type="Proteomes" id="UP000198771"/>
    </source>
</evidence>
<dbReference type="SUPFAM" id="SSF56436">
    <property type="entry name" value="C-type lectin-like"/>
    <property type="match status" value="1"/>
</dbReference>
<evidence type="ECO:0000313" key="2">
    <source>
        <dbReference type="EMBL" id="SDB04110.1"/>
    </source>
</evidence>
<dbReference type="OrthoDB" id="5450743at2"/>
<evidence type="ECO:0000259" key="1">
    <source>
        <dbReference type="Pfam" id="PF21916"/>
    </source>
</evidence>
<gene>
    <name evidence="2" type="ORF">SAMN05660653_00192</name>
</gene>
<reference evidence="2 3" key="1">
    <citation type="submission" date="2016-10" db="EMBL/GenBank/DDBJ databases">
        <authorList>
            <person name="de Groot N.N."/>
        </authorList>
    </citation>
    <scope>NUCLEOTIDE SEQUENCE [LARGE SCALE GENOMIC DNA]</scope>
    <source>
        <strain evidence="2 3">ASO4-2</strain>
    </source>
</reference>
<dbReference type="InterPro" id="IPR042095">
    <property type="entry name" value="SUMF_sf"/>
</dbReference>
<keyword evidence="3" id="KW-1185">Reference proteome</keyword>
<dbReference type="InterPro" id="IPR054114">
    <property type="entry name" value="Mtd_2nd"/>
</dbReference>
<sequence length="360" mass="38713">MSTLNIRWKNQDAPQFKLNADNLHEIHPQLQAVHAPFLVAGTTSRKHLTLKENTAIKIISDGKHLVFQADADVEFNGQTALDFGSSFDPGKDYYIYLCDNGDGTSELVTSLNATYPASYTADSSRKIGGFHTLCANVGTISGHALSGYLAGDILPASIWCLNHRPVSAPEGMVYHAGIDRWVDIYLASINAGELASRNGAAHVTGDTATKFHWYKFSQWLGRIGKRMLNQHEFVAASLGSNQGTNITGSANPTNTGGYVDTAGRRMISSIGCESCCGVLWQWGEGDGGGQSADAWLDAFDVNDSGVGGQHRLSPNRPLFGANWTHAAICGPRASNWANGPLTLYATNGVRGRAEPKNRES</sequence>
<dbReference type="Proteomes" id="UP000198771">
    <property type="component" value="Unassembled WGS sequence"/>
</dbReference>
<dbReference type="RefSeq" id="WP_092116295.1">
    <property type="nucleotide sequence ID" value="NZ_FMXO01000001.1"/>
</dbReference>
<name>A0A1G6A763_9BACT</name>
<dbReference type="Gene3D" id="2.80.20.10">
    <property type="entry name" value="Tail fiber receptor-binding protein"/>
    <property type="match status" value="1"/>
</dbReference>
<dbReference type="Pfam" id="PF21916">
    <property type="entry name" value="mtd_2nd"/>
    <property type="match status" value="1"/>
</dbReference>
<dbReference type="EMBL" id="FMXO01000001">
    <property type="protein sequence ID" value="SDB04110.1"/>
    <property type="molecule type" value="Genomic_DNA"/>
</dbReference>
<dbReference type="AlphaFoldDB" id="A0A1G6A763"/>
<protein>
    <recommendedName>
        <fullName evidence="1">Major tropism determinant second domain-containing protein</fullName>
    </recommendedName>
</protein>
<accession>A0A1G6A763</accession>
<proteinExistence type="predicted"/>
<organism evidence="2 3">
    <name type="scientific">Desulfonatronum thiosulfatophilum</name>
    <dbReference type="NCBI Taxonomy" id="617002"/>
    <lineage>
        <taxon>Bacteria</taxon>
        <taxon>Pseudomonadati</taxon>
        <taxon>Thermodesulfobacteriota</taxon>
        <taxon>Desulfovibrionia</taxon>
        <taxon>Desulfovibrionales</taxon>
        <taxon>Desulfonatronaceae</taxon>
        <taxon>Desulfonatronum</taxon>
    </lineage>
</organism>
<dbReference type="Gene3D" id="3.90.1580.10">
    <property type="entry name" value="paralog of FGE (formylglycine-generating enzyme)"/>
    <property type="match status" value="1"/>
</dbReference>